<reference evidence="3 4" key="1">
    <citation type="submission" date="2023-10" db="EMBL/GenBank/DDBJ databases">
        <title>Marimonas sp. nov. isolated from tidal mud flat.</title>
        <authorList>
            <person name="Jaincy N.J."/>
            <person name="Srinivasan S."/>
            <person name="Lee S.-S."/>
        </authorList>
    </citation>
    <scope>NUCLEOTIDE SEQUENCE [LARGE SCALE GENOMIC DNA]</scope>
    <source>
        <strain evidence="3 4">MJ-SS3</strain>
    </source>
</reference>
<dbReference type="InterPro" id="IPR006016">
    <property type="entry name" value="UspA"/>
</dbReference>
<dbReference type="PANTHER" id="PTHR46268:SF6">
    <property type="entry name" value="UNIVERSAL STRESS PROTEIN UP12"/>
    <property type="match status" value="1"/>
</dbReference>
<dbReference type="PANTHER" id="PTHR46268">
    <property type="entry name" value="STRESS RESPONSE PROTEIN NHAX"/>
    <property type="match status" value="1"/>
</dbReference>
<dbReference type="EMBL" id="JAWHTF010000002">
    <property type="protein sequence ID" value="MDU8885701.1"/>
    <property type="molecule type" value="Genomic_DNA"/>
</dbReference>
<dbReference type="Gene3D" id="3.40.50.12370">
    <property type="match status" value="1"/>
</dbReference>
<evidence type="ECO:0000259" key="2">
    <source>
        <dbReference type="Pfam" id="PF00582"/>
    </source>
</evidence>
<dbReference type="Proteomes" id="UP001268651">
    <property type="component" value="Unassembled WGS sequence"/>
</dbReference>
<dbReference type="SUPFAM" id="SSF52402">
    <property type="entry name" value="Adenine nucleotide alpha hydrolases-like"/>
    <property type="match status" value="2"/>
</dbReference>
<gene>
    <name evidence="3" type="ORF">RXV94_05980</name>
</gene>
<keyword evidence="4" id="KW-1185">Reference proteome</keyword>
<protein>
    <submittedName>
        <fullName evidence="3">Universal stress protein</fullName>
    </submittedName>
</protein>
<dbReference type="InterPro" id="IPR006015">
    <property type="entry name" value="Universal_stress_UspA"/>
</dbReference>
<dbReference type="RefSeq" id="WP_316661609.1">
    <property type="nucleotide sequence ID" value="NZ_JAWHTF010000002.1"/>
</dbReference>
<comment type="similarity">
    <text evidence="1">Belongs to the universal stress protein A family.</text>
</comment>
<dbReference type="Pfam" id="PF00582">
    <property type="entry name" value="Usp"/>
    <property type="match status" value="1"/>
</dbReference>
<name>A0ABU3U5U1_9FLAO</name>
<feature type="domain" description="UspA" evidence="2">
    <location>
        <begin position="2"/>
        <end position="143"/>
    </location>
</feature>
<evidence type="ECO:0000313" key="4">
    <source>
        <dbReference type="Proteomes" id="UP001268651"/>
    </source>
</evidence>
<dbReference type="CDD" id="cd00293">
    <property type="entry name" value="USP-like"/>
    <property type="match status" value="1"/>
</dbReference>
<organism evidence="3 4">
    <name type="scientific">Gilvirhabdus luticola</name>
    <dbReference type="NCBI Taxonomy" id="3079858"/>
    <lineage>
        <taxon>Bacteria</taxon>
        <taxon>Pseudomonadati</taxon>
        <taxon>Bacteroidota</taxon>
        <taxon>Flavobacteriia</taxon>
        <taxon>Flavobacteriales</taxon>
        <taxon>Flavobacteriaceae</taxon>
        <taxon>Gilvirhabdus</taxon>
    </lineage>
</organism>
<evidence type="ECO:0000256" key="1">
    <source>
        <dbReference type="ARBA" id="ARBA00008791"/>
    </source>
</evidence>
<proteinExistence type="inferred from homology"/>
<dbReference type="PRINTS" id="PR01438">
    <property type="entry name" value="UNVRSLSTRESS"/>
</dbReference>
<sequence length="276" mass="31715">MKKNILIPTDFSDNAWSALVYALKLFAEETATFYFLNSVRIKVSSMSNISNKLLRTMCDSALKELLELKKMAEVANNNMKHDFKVILSTEDLIIAINESVTKHNVDMIVMGTQGASGVKELLFGTNTVKVINQVKKCPVLVIPDDYNFVIPEQIAFPTDFKRFYDDKEINPLKELATLYNSKIKVLNIKTEKQLNEIQQYNLTMLKEYLEDFSCSFHIMPDYTKKAKEINVFIEDIKIDILVMVNYKHSLIDHIIKEPVIKKIGFHPKVPFLVIPS</sequence>
<comment type="caution">
    <text evidence="3">The sequence shown here is derived from an EMBL/GenBank/DDBJ whole genome shotgun (WGS) entry which is preliminary data.</text>
</comment>
<evidence type="ECO:0000313" key="3">
    <source>
        <dbReference type="EMBL" id="MDU8885701.1"/>
    </source>
</evidence>
<accession>A0ABU3U5U1</accession>